<protein>
    <submittedName>
        <fullName evidence="1">Uncharacterized protein</fullName>
    </submittedName>
</protein>
<dbReference type="Proteomes" id="UP000324800">
    <property type="component" value="Unassembled WGS sequence"/>
</dbReference>
<evidence type="ECO:0000313" key="1">
    <source>
        <dbReference type="EMBL" id="KAA6359653.1"/>
    </source>
</evidence>
<sequence>MQVNKLTFADLPVDDQKILLRWKDHVFRSDHQHYQLQLQINELQLLEATLQVGFKENFMLGIDQDQDSRSIFKKVPVTYLTVVIYKGIEDNLMDRKVITILSTTLYHTGAFSLKCIQRMFETPFMQDVETVHFWSDGGPHFRNKQLIWSLLNQEDPVLPGVSFEVNFTEPYHGKGNLTVFLVIIAQTFREICRKMEFNPFLPQHHSSARLPNTKPYILMIHLVNMKSL</sequence>
<accession>A0A5J4TP78</accession>
<organism evidence="1 2">
    <name type="scientific">Streblomastix strix</name>
    <dbReference type="NCBI Taxonomy" id="222440"/>
    <lineage>
        <taxon>Eukaryota</taxon>
        <taxon>Metamonada</taxon>
        <taxon>Preaxostyla</taxon>
        <taxon>Oxymonadida</taxon>
        <taxon>Streblomastigidae</taxon>
        <taxon>Streblomastix</taxon>
    </lineage>
</organism>
<evidence type="ECO:0000313" key="2">
    <source>
        <dbReference type="Proteomes" id="UP000324800"/>
    </source>
</evidence>
<reference evidence="1 2" key="1">
    <citation type="submission" date="2019-03" db="EMBL/GenBank/DDBJ databases">
        <title>Single cell metagenomics reveals metabolic interactions within the superorganism composed of flagellate Streblomastix strix and complex community of Bacteroidetes bacteria on its surface.</title>
        <authorList>
            <person name="Treitli S.C."/>
            <person name="Kolisko M."/>
            <person name="Husnik F."/>
            <person name="Keeling P."/>
            <person name="Hampl V."/>
        </authorList>
    </citation>
    <scope>NUCLEOTIDE SEQUENCE [LARGE SCALE GENOMIC DNA]</scope>
    <source>
        <strain evidence="1">ST1C</strain>
    </source>
</reference>
<dbReference type="AlphaFoldDB" id="A0A5J4TP78"/>
<name>A0A5J4TP78_9EUKA</name>
<dbReference type="EMBL" id="SNRW01028054">
    <property type="protein sequence ID" value="KAA6359653.1"/>
    <property type="molecule type" value="Genomic_DNA"/>
</dbReference>
<proteinExistence type="predicted"/>
<comment type="caution">
    <text evidence="1">The sequence shown here is derived from an EMBL/GenBank/DDBJ whole genome shotgun (WGS) entry which is preliminary data.</text>
</comment>
<gene>
    <name evidence="1" type="ORF">EZS28_044820</name>
</gene>